<feature type="compositionally biased region" description="Basic and acidic residues" evidence="1">
    <location>
        <begin position="94"/>
        <end position="106"/>
    </location>
</feature>
<proteinExistence type="predicted"/>
<feature type="region of interest" description="Disordered" evidence="1">
    <location>
        <begin position="86"/>
        <end position="111"/>
    </location>
</feature>
<reference evidence="2 3" key="1">
    <citation type="submission" date="2019-02" db="EMBL/GenBank/DDBJ databases">
        <title>Deep-cultivation of Planctomycetes and their phenomic and genomic characterization uncovers novel biology.</title>
        <authorList>
            <person name="Wiegand S."/>
            <person name="Jogler M."/>
            <person name="Boedeker C."/>
            <person name="Pinto D."/>
            <person name="Vollmers J."/>
            <person name="Rivas-Marin E."/>
            <person name="Kohn T."/>
            <person name="Peeters S.H."/>
            <person name="Heuer A."/>
            <person name="Rast P."/>
            <person name="Oberbeckmann S."/>
            <person name="Bunk B."/>
            <person name="Jeske O."/>
            <person name="Meyerdierks A."/>
            <person name="Storesund J.E."/>
            <person name="Kallscheuer N."/>
            <person name="Luecker S."/>
            <person name="Lage O.M."/>
            <person name="Pohl T."/>
            <person name="Merkel B.J."/>
            <person name="Hornburger P."/>
            <person name="Mueller R.-W."/>
            <person name="Bruemmer F."/>
            <person name="Labrenz M."/>
            <person name="Spormann A.M."/>
            <person name="Op den Camp H."/>
            <person name="Overmann J."/>
            <person name="Amann R."/>
            <person name="Jetten M.S.M."/>
            <person name="Mascher T."/>
            <person name="Medema M.H."/>
            <person name="Devos D.P."/>
            <person name="Kaster A.-K."/>
            <person name="Ovreas L."/>
            <person name="Rohde M."/>
            <person name="Galperin M.Y."/>
            <person name="Jogler C."/>
        </authorList>
    </citation>
    <scope>NUCLEOTIDE SEQUENCE [LARGE SCALE GENOMIC DNA]</scope>
    <source>
        <strain evidence="2 3">Mal4</strain>
    </source>
</reference>
<evidence type="ECO:0000313" key="3">
    <source>
        <dbReference type="Proteomes" id="UP000320496"/>
    </source>
</evidence>
<accession>A0A517Z4H7</accession>
<gene>
    <name evidence="2" type="ORF">Mal4_16950</name>
</gene>
<protein>
    <submittedName>
        <fullName evidence="2">Uncharacterized protein</fullName>
    </submittedName>
</protein>
<dbReference type="Proteomes" id="UP000320496">
    <property type="component" value="Chromosome"/>
</dbReference>
<evidence type="ECO:0000256" key="1">
    <source>
        <dbReference type="SAM" id="MobiDB-lite"/>
    </source>
</evidence>
<organism evidence="2 3">
    <name type="scientific">Maioricimonas rarisocia</name>
    <dbReference type="NCBI Taxonomy" id="2528026"/>
    <lineage>
        <taxon>Bacteria</taxon>
        <taxon>Pseudomonadati</taxon>
        <taxon>Planctomycetota</taxon>
        <taxon>Planctomycetia</taxon>
        <taxon>Planctomycetales</taxon>
        <taxon>Planctomycetaceae</taxon>
        <taxon>Maioricimonas</taxon>
    </lineage>
</organism>
<evidence type="ECO:0000313" key="2">
    <source>
        <dbReference type="EMBL" id="QDU37384.1"/>
    </source>
</evidence>
<name>A0A517Z4H7_9PLAN</name>
<keyword evidence="3" id="KW-1185">Reference proteome</keyword>
<sequence length="273" mass="29996">MPTRLRREGMAPTNRPGGRRTVRVRLPESVEQGNCRPDTATGALYQADRNVCPTAVLRTERGESWKGEQESLVSSRCFARDACSSHGHPVALRSTDERSRQAEPDLRLPGPPVAAWRTAHRAVAPWRWALDSNGARAQDGRPSLPYRSEADRNVCPTAVLRTERGESWKGEQESLVSSRGFARDACSSHGHPVALRSTDERLRQAEPGLRLPGLPVAAWRTAHRASPLKVVWNDASGFAKPLSAQDIKVFVREDGPCSAQTCSIGLWTRPPSA</sequence>
<dbReference type="AlphaFoldDB" id="A0A517Z4H7"/>
<feature type="region of interest" description="Disordered" evidence="1">
    <location>
        <begin position="1"/>
        <end position="22"/>
    </location>
</feature>
<dbReference type="KEGG" id="mri:Mal4_16950"/>
<dbReference type="EMBL" id="CP036275">
    <property type="protein sequence ID" value="QDU37384.1"/>
    <property type="molecule type" value="Genomic_DNA"/>
</dbReference>